<evidence type="ECO:0000313" key="7">
    <source>
        <dbReference type="Proteomes" id="UP001501020"/>
    </source>
</evidence>
<feature type="region of interest" description="Disordered" evidence="4">
    <location>
        <begin position="1295"/>
        <end position="1323"/>
    </location>
</feature>
<dbReference type="InterPro" id="IPR001680">
    <property type="entry name" value="WD40_rpt"/>
</dbReference>
<dbReference type="InterPro" id="IPR050505">
    <property type="entry name" value="WDR55/POC1"/>
</dbReference>
<feature type="repeat" description="WD" evidence="3">
    <location>
        <begin position="1222"/>
        <end position="1265"/>
    </location>
</feature>
<dbReference type="Pfam" id="PF00400">
    <property type="entry name" value="WD40"/>
    <property type="match status" value="1"/>
</dbReference>
<name>A0ABN2ZS03_9ACTN</name>
<protein>
    <recommendedName>
        <fullName evidence="5">Peptidase C14 caspase domain-containing protein</fullName>
    </recommendedName>
</protein>
<dbReference type="SUPFAM" id="SSF50998">
    <property type="entry name" value="Quinoprotein alcohol dehydrogenase-like"/>
    <property type="match status" value="1"/>
</dbReference>
<dbReference type="Proteomes" id="UP001501020">
    <property type="component" value="Unassembled WGS sequence"/>
</dbReference>
<feature type="domain" description="Peptidase C14 caspase" evidence="5">
    <location>
        <begin position="4"/>
        <end position="172"/>
    </location>
</feature>
<organism evidence="6 7">
    <name type="scientific">Actinomadura napierensis</name>
    <dbReference type="NCBI Taxonomy" id="267854"/>
    <lineage>
        <taxon>Bacteria</taxon>
        <taxon>Bacillati</taxon>
        <taxon>Actinomycetota</taxon>
        <taxon>Actinomycetes</taxon>
        <taxon>Streptosporangiales</taxon>
        <taxon>Thermomonosporaceae</taxon>
        <taxon>Actinomadura</taxon>
    </lineage>
</organism>
<feature type="compositionally biased region" description="Low complexity" evidence="4">
    <location>
        <begin position="1179"/>
        <end position="1188"/>
    </location>
</feature>
<dbReference type="PROSITE" id="PS00678">
    <property type="entry name" value="WD_REPEATS_1"/>
    <property type="match status" value="1"/>
</dbReference>
<dbReference type="EMBL" id="BAAAMR010000044">
    <property type="protein sequence ID" value="GAA2146593.1"/>
    <property type="molecule type" value="Genomic_DNA"/>
</dbReference>
<keyword evidence="2" id="KW-0677">Repeat</keyword>
<evidence type="ECO:0000259" key="5">
    <source>
        <dbReference type="Pfam" id="PF00656"/>
    </source>
</evidence>
<dbReference type="InterPro" id="IPR019775">
    <property type="entry name" value="WD40_repeat_CS"/>
</dbReference>
<dbReference type="PANTHER" id="PTHR44019">
    <property type="entry name" value="WD REPEAT-CONTAINING PROTEIN 55"/>
    <property type="match status" value="1"/>
</dbReference>
<dbReference type="InterPro" id="IPR027417">
    <property type="entry name" value="P-loop_NTPase"/>
</dbReference>
<feature type="region of interest" description="Disordered" evidence="4">
    <location>
        <begin position="1172"/>
        <end position="1196"/>
    </location>
</feature>
<proteinExistence type="predicted"/>
<dbReference type="Pfam" id="PF00656">
    <property type="entry name" value="Peptidase_C14"/>
    <property type="match status" value="1"/>
</dbReference>
<dbReference type="InterPro" id="IPR015943">
    <property type="entry name" value="WD40/YVTN_repeat-like_dom_sf"/>
</dbReference>
<dbReference type="Gene3D" id="3.40.50.1460">
    <property type="match status" value="1"/>
</dbReference>
<evidence type="ECO:0000256" key="3">
    <source>
        <dbReference type="PROSITE-ProRule" id="PRU00221"/>
    </source>
</evidence>
<evidence type="ECO:0000313" key="6">
    <source>
        <dbReference type="EMBL" id="GAA2146593.1"/>
    </source>
</evidence>
<dbReference type="PROSITE" id="PS50082">
    <property type="entry name" value="WD_REPEATS_2"/>
    <property type="match status" value="1"/>
</dbReference>
<dbReference type="SUPFAM" id="SSF52540">
    <property type="entry name" value="P-loop containing nucleoside triphosphate hydrolases"/>
    <property type="match status" value="1"/>
</dbReference>
<sequence length="1323" mass="141217">MPEKRALLICVSGYAAPTRDLDFAVPPVQRLARILQDHYEYEVTTVVEPGLRSADIDAHVRRAIIDANAQARLLVLIVAHGRSTDSQHLHALGIDQSLAAEVGSWLHLVQNRQGPMTLFLLDTCESGTAARLSWIGDYAEESLQFSVLSACQAEQSAFDAVFTQACANVLEQIALGSLQVARCGRLLPLSTFAKAVKTEVASLRKRISKWPQHVIAIRADSATDLDARLNFFTHPDVDLPDLLIADGVDSDRLDLPTSADEGLDLPYLLDRAACFGAFADRSDKLAGCFTGRVTELKALATWPNTAAPGPAVIVGGPGAGKSALLSILTCAVHPLLHTATNPLWKHTKHLPPQVQRRLAMVNCHERGLDQITASAGRQLGLRPAPADLLADLAQSAGPCLMIIDSVDKARDQAQVSAWLTETATTTLPTGRPALDLLMASRPDALGGRLRELAETTGLLIDLEAVDSDTLQDDLQHYISRLLRATAETDHSSALFAARTARRLANNSTSSSPFLIAGVHTRRFVEEFGQNAADQGTADQEAEGFGDRVPLTSADLVHAELASQPQNTWDSVVLAVIAHARGGGMPATVITRSAAQLRPGKEPLSQQQLREILRTHGHLLRRSADSTGLMTYQLTDEQLVQHLAPLADRQTIMTALLAPLGPVDARRWHVAEPYLLQHALDHAEGTPTAEELLNDPGFLLYADADVLATASDVSAAAALALVPAPEGPFQQRRQQYALSAMLAGQHDLCARIAHLPDEDPVDWFPLWSLRDDTTAQTWMTAVQHHQRLELAGPQLTEIVEGVSVFVLANQPDLRGLLVVDQENRVLLRYDGRTRVLDSGSTSTITALAISSADAATQVFTGHHDGTVYAVPAANGTPIRLFHDHERRRVRQLASGGTSPPVIAYLTDGGVLGAQSQYQGPHEHQQPRRHLFSVTSQPHAVAVGGSASWTAVVTVNSDTGTANTAATVTVFDFVTFDPVEFPLPWPLHQSHGLAVATLGTRTVILVGSPHGDVAVLDAHTHQTLHTINTGLGRLTDIAVQQSPAGLQCLITGDRGTARAGYLSRAAAFRCQQTSSLPAEAAQLVGDIPHLGADERTHLACHDTGDTIVAIVANSRGRAHCVDLLTGRTMLPALASDGVPVTGLHTQNVSGVPAAVLSTLSGQLLWNLIDGSSGTLEQPARTPTTATTDVTKPSGQPTAPIFTNGTLTTAYGDAQGHVRVGNQNLGRHESPVTALTGARFHGRSTVVSGARDGSVKIWDLATSQLAGHLHMGAPVTAVMQGPHDILLVSAGAHTVAFRPPEREPVPRTANERQGGSGERGQQLRDL</sequence>
<evidence type="ECO:0000256" key="1">
    <source>
        <dbReference type="ARBA" id="ARBA00022574"/>
    </source>
</evidence>
<dbReference type="PANTHER" id="PTHR44019:SF8">
    <property type="entry name" value="POC1 CENTRIOLAR PROTEIN HOMOLOG"/>
    <property type="match status" value="1"/>
</dbReference>
<dbReference type="InterPro" id="IPR011047">
    <property type="entry name" value="Quinoprotein_ADH-like_sf"/>
</dbReference>
<keyword evidence="1 3" id="KW-0853">WD repeat</keyword>
<evidence type="ECO:0000256" key="4">
    <source>
        <dbReference type="SAM" id="MobiDB-lite"/>
    </source>
</evidence>
<gene>
    <name evidence="6" type="ORF">GCM10009727_47980</name>
</gene>
<dbReference type="PROSITE" id="PS50294">
    <property type="entry name" value="WD_REPEATS_REGION"/>
    <property type="match status" value="1"/>
</dbReference>
<reference evidence="6 7" key="1">
    <citation type="journal article" date="2019" name="Int. J. Syst. Evol. Microbiol.">
        <title>The Global Catalogue of Microorganisms (GCM) 10K type strain sequencing project: providing services to taxonomists for standard genome sequencing and annotation.</title>
        <authorList>
            <consortium name="The Broad Institute Genomics Platform"/>
            <consortium name="The Broad Institute Genome Sequencing Center for Infectious Disease"/>
            <person name="Wu L."/>
            <person name="Ma J."/>
        </authorList>
    </citation>
    <scope>NUCLEOTIDE SEQUENCE [LARGE SCALE GENOMIC DNA]</scope>
    <source>
        <strain evidence="6 7">JCM 13850</strain>
    </source>
</reference>
<keyword evidence="7" id="KW-1185">Reference proteome</keyword>
<dbReference type="Gene3D" id="2.130.10.10">
    <property type="entry name" value="YVTN repeat-like/Quinoprotein amine dehydrogenase"/>
    <property type="match status" value="2"/>
</dbReference>
<dbReference type="SMART" id="SM00320">
    <property type="entry name" value="WD40"/>
    <property type="match status" value="2"/>
</dbReference>
<dbReference type="RefSeq" id="WP_344271070.1">
    <property type="nucleotide sequence ID" value="NZ_BAAAMR010000044.1"/>
</dbReference>
<comment type="caution">
    <text evidence="6">The sequence shown here is derived from an EMBL/GenBank/DDBJ whole genome shotgun (WGS) entry which is preliminary data.</text>
</comment>
<accession>A0ABN2ZS03</accession>
<dbReference type="InterPro" id="IPR011600">
    <property type="entry name" value="Pept_C14_caspase"/>
</dbReference>
<evidence type="ECO:0000256" key="2">
    <source>
        <dbReference type="ARBA" id="ARBA00022737"/>
    </source>
</evidence>